<dbReference type="SUPFAM" id="SSF82171">
    <property type="entry name" value="DPP6 N-terminal domain-like"/>
    <property type="match status" value="1"/>
</dbReference>
<protein>
    <submittedName>
        <fullName evidence="1">Uncharacterized protein</fullName>
    </submittedName>
</protein>
<dbReference type="Proteomes" id="UP001374803">
    <property type="component" value="Chromosome"/>
</dbReference>
<dbReference type="RefSeq" id="WP_394834399.1">
    <property type="nucleotide sequence ID" value="NZ_CP089983.1"/>
</dbReference>
<organism evidence="1 2">
    <name type="scientific">Pendulispora rubella</name>
    <dbReference type="NCBI Taxonomy" id="2741070"/>
    <lineage>
        <taxon>Bacteria</taxon>
        <taxon>Pseudomonadati</taxon>
        <taxon>Myxococcota</taxon>
        <taxon>Myxococcia</taxon>
        <taxon>Myxococcales</taxon>
        <taxon>Sorangiineae</taxon>
        <taxon>Pendulisporaceae</taxon>
        <taxon>Pendulispora</taxon>
    </lineage>
</organism>
<dbReference type="PROSITE" id="PS51257">
    <property type="entry name" value="PROKAR_LIPOPROTEIN"/>
    <property type="match status" value="1"/>
</dbReference>
<gene>
    <name evidence="1" type="ORF">LVJ94_48660</name>
</gene>
<accession>A0ABZ2L6E9</accession>
<sequence>MKRTGRCMGLGWTLHIAMRWAPLAFVVLLLAGCRSAKKPVEDAPAEASAAPAALAPYEPCADPCRASEAPDPSNAARIGTFGLPASAGVLGPHSAGGTRIVAIDRDRVLIVDLHGGGTTFVDLAKKQQSHPATQRIWHDVRVSPDGRALLGIDGANAELFDVETHRVSAMPTPENSVCAIDFAEASDKLLRACVSRGSTTARVERCNGEGTRCRALLEVSILGQAPALRSFPRGQRFAIGTRTGTSIHDSNTGARLWSRDFPNHQTNDPRDLLRVGGEKGKEWTLWSLGAKPATEEAAPGATLAMLDARGAKVAPALNRPSFDRATVANDGRSIFVAHPKGPNEREHTLHGIDLHDGVDRPVKGLARHAASIAFLNDGFAIWVADGRSGVWLYRAPVEQALGEGSPAFYPSLLGLAPGTFSSDGRLAYSGKHIFSIDGAAVPAPWVSECDFSVNLLTRESLFFLEQCESSKGPHRRVRAGRFEGGAAEEVFSAIGEFRAKLYAGLRTTWLALREHNRDLDGTAPPRRSLIDLRTGARRAILVDSKRAGRSSEPWDGFFGPDSAGVSETGAHIAHASHSEKLWTMDVRADDGEEHSVSGTKKADEWRGPAWVSEDAKRAAVFDGEEHGYSIQPYELPSLETRQKCSERADEADFVALGADHALVAVRSKSRVASKELHVWRLRDCAVRAIRLGLPSSPTFGVVTTDQRHAVVISDDFSASVWDLDRLFE</sequence>
<reference evidence="1" key="1">
    <citation type="submission" date="2021-12" db="EMBL/GenBank/DDBJ databases">
        <title>Discovery of the Pendulisporaceae a myxobacterial family with distinct sporulation behavior and unique specialized metabolism.</title>
        <authorList>
            <person name="Garcia R."/>
            <person name="Popoff A."/>
            <person name="Bader C.D."/>
            <person name="Loehr J."/>
            <person name="Walesch S."/>
            <person name="Walt C."/>
            <person name="Boldt J."/>
            <person name="Bunk B."/>
            <person name="Haeckl F.J.F.P.J."/>
            <person name="Gunesch A.P."/>
            <person name="Birkelbach J."/>
            <person name="Nuebel U."/>
            <person name="Pietschmann T."/>
            <person name="Bach T."/>
            <person name="Mueller R."/>
        </authorList>
    </citation>
    <scope>NUCLEOTIDE SEQUENCE</scope>
    <source>
        <strain evidence="1">MSr11367</strain>
    </source>
</reference>
<evidence type="ECO:0000313" key="1">
    <source>
        <dbReference type="EMBL" id="WXB04755.1"/>
    </source>
</evidence>
<evidence type="ECO:0000313" key="2">
    <source>
        <dbReference type="Proteomes" id="UP001374803"/>
    </source>
</evidence>
<proteinExistence type="predicted"/>
<dbReference type="EMBL" id="CP089983">
    <property type="protein sequence ID" value="WXB04755.1"/>
    <property type="molecule type" value="Genomic_DNA"/>
</dbReference>
<keyword evidence="2" id="KW-1185">Reference proteome</keyword>
<name>A0ABZ2L6E9_9BACT</name>